<name>A0ABS1HAA4_9BACL</name>
<organism evidence="2 3">
    <name type="scientific">Viridibacillus soli</name>
    <dbReference type="NCBI Taxonomy" id="2798301"/>
    <lineage>
        <taxon>Bacteria</taxon>
        <taxon>Bacillati</taxon>
        <taxon>Bacillota</taxon>
        <taxon>Bacilli</taxon>
        <taxon>Bacillales</taxon>
        <taxon>Caryophanaceae</taxon>
        <taxon>Viridibacillus</taxon>
    </lineage>
</organism>
<dbReference type="Proteomes" id="UP000618943">
    <property type="component" value="Unassembled WGS sequence"/>
</dbReference>
<dbReference type="Gene3D" id="1.20.120.450">
    <property type="entry name" value="dinb family like domain"/>
    <property type="match status" value="1"/>
</dbReference>
<keyword evidence="3" id="KW-1185">Reference proteome</keyword>
<evidence type="ECO:0000313" key="3">
    <source>
        <dbReference type="Proteomes" id="UP000618943"/>
    </source>
</evidence>
<evidence type="ECO:0000313" key="2">
    <source>
        <dbReference type="EMBL" id="MBK3496333.1"/>
    </source>
</evidence>
<feature type="domain" description="DinB-like" evidence="1">
    <location>
        <begin position="10"/>
        <end position="135"/>
    </location>
</feature>
<dbReference type="InterPro" id="IPR034660">
    <property type="entry name" value="DinB/YfiT-like"/>
</dbReference>
<dbReference type="InterPro" id="IPR024775">
    <property type="entry name" value="DinB-like"/>
</dbReference>
<dbReference type="SUPFAM" id="SSF109854">
    <property type="entry name" value="DinB/YfiT-like putative metalloenzymes"/>
    <property type="match status" value="1"/>
</dbReference>
<proteinExistence type="predicted"/>
<sequence length="149" mass="17658">MLFPYRNDPRKTLIPYLRKLDEEYWFKKTAVYPNNLAWIISHIASSEDYWVNEVGLQKDSILTINEDSSIQEILDSYIRIRNYTDDILRRLDTKLLNKIVEVPTFSDGWTPPSEPTFNWLFNHIYTHEAYHIGQIALIAHINGFPKPLF</sequence>
<comment type="caution">
    <text evidence="2">The sequence shown here is derived from an EMBL/GenBank/DDBJ whole genome shotgun (WGS) entry which is preliminary data.</text>
</comment>
<gene>
    <name evidence="2" type="ORF">JFL43_15985</name>
</gene>
<dbReference type="EMBL" id="JAEOAH010000028">
    <property type="protein sequence ID" value="MBK3496333.1"/>
    <property type="molecule type" value="Genomic_DNA"/>
</dbReference>
<reference evidence="2 3" key="1">
    <citation type="submission" date="2020-12" db="EMBL/GenBank/DDBJ databases">
        <title>YIM B01967 draft genome.</title>
        <authorList>
            <person name="Yan X."/>
        </authorList>
    </citation>
    <scope>NUCLEOTIDE SEQUENCE [LARGE SCALE GENOMIC DNA]</scope>
    <source>
        <strain evidence="2 3">YIM B01967</strain>
    </source>
</reference>
<evidence type="ECO:0000259" key="1">
    <source>
        <dbReference type="Pfam" id="PF12867"/>
    </source>
</evidence>
<accession>A0ABS1HAA4</accession>
<dbReference type="Pfam" id="PF12867">
    <property type="entry name" value="DinB_2"/>
    <property type="match status" value="1"/>
</dbReference>
<protein>
    <submittedName>
        <fullName evidence="2">DinB family protein</fullName>
    </submittedName>
</protein>
<dbReference type="RefSeq" id="WP_200749806.1">
    <property type="nucleotide sequence ID" value="NZ_JAEOAH010000028.1"/>
</dbReference>